<name>A0ABV0YXQ4_9TELE</name>
<comment type="caution">
    <text evidence="1">The sequence shown here is derived from an EMBL/GenBank/DDBJ whole genome shotgun (WGS) entry which is preliminary data.</text>
</comment>
<keyword evidence="2" id="KW-1185">Reference proteome</keyword>
<dbReference type="Proteomes" id="UP001469553">
    <property type="component" value="Unassembled WGS sequence"/>
</dbReference>
<accession>A0ABV0YXQ4</accession>
<sequence>MYRPCQVSLRSECIIQLGVQVQPMTTSLRTLIFQLHLPFNNRFKNPLTVWKSHFNAL</sequence>
<reference evidence="1 2" key="1">
    <citation type="submission" date="2021-06" db="EMBL/GenBank/DDBJ databases">
        <authorList>
            <person name="Palmer J.M."/>
        </authorList>
    </citation>
    <scope>NUCLEOTIDE SEQUENCE [LARGE SCALE GENOMIC DNA]</scope>
    <source>
        <strain evidence="1 2">AS_MEX2019</strain>
        <tissue evidence="1">Muscle</tissue>
    </source>
</reference>
<evidence type="ECO:0000313" key="2">
    <source>
        <dbReference type="Proteomes" id="UP001469553"/>
    </source>
</evidence>
<proteinExistence type="predicted"/>
<dbReference type="EMBL" id="JAHRIP010047244">
    <property type="protein sequence ID" value="MEQ2298410.1"/>
    <property type="molecule type" value="Genomic_DNA"/>
</dbReference>
<protein>
    <submittedName>
        <fullName evidence="1">Uncharacterized protein</fullName>
    </submittedName>
</protein>
<evidence type="ECO:0000313" key="1">
    <source>
        <dbReference type="EMBL" id="MEQ2298410.1"/>
    </source>
</evidence>
<organism evidence="1 2">
    <name type="scientific">Ameca splendens</name>
    <dbReference type="NCBI Taxonomy" id="208324"/>
    <lineage>
        <taxon>Eukaryota</taxon>
        <taxon>Metazoa</taxon>
        <taxon>Chordata</taxon>
        <taxon>Craniata</taxon>
        <taxon>Vertebrata</taxon>
        <taxon>Euteleostomi</taxon>
        <taxon>Actinopterygii</taxon>
        <taxon>Neopterygii</taxon>
        <taxon>Teleostei</taxon>
        <taxon>Neoteleostei</taxon>
        <taxon>Acanthomorphata</taxon>
        <taxon>Ovalentaria</taxon>
        <taxon>Atherinomorphae</taxon>
        <taxon>Cyprinodontiformes</taxon>
        <taxon>Goodeidae</taxon>
        <taxon>Ameca</taxon>
    </lineage>
</organism>
<gene>
    <name evidence="1" type="ORF">AMECASPLE_004976</name>
</gene>